<dbReference type="InterPro" id="IPR042070">
    <property type="entry name" value="PucR_C-HTH_sf"/>
</dbReference>
<gene>
    <name evidence="2" type="ORF">HF295_01180</name>
</gene>
<dbReference type="EMBL" id="CP051151">
    <property type="protein sequence ID" value="QLY39545.1"/>
    <property type="molecule type" value="Genomic_DNA"/>
</dbReference>
<proteinExistence type="predicted"/>
<sequence>MVYHIYLYQKNTVEYLQEIFDKMDHLTRISMISNSMMKVSIHSEIIEDNLDLEMIHASMTTDFETDIHMLYLYDNVHDLIEESMVIEHLPHLKNKVYDISDFLIYLSHFHEGKMTMKRKLVELLGQDYINTIIMLASTNMNNSIAAKRLYLHRNSLNYRIDKIYQLTGVDIKTFKGLRAFISILES</sequence>
<dbReference type="RefSeq" id="WP_312032019.1">
    <property type="nucleotide sequence ID" value="NZ_CP051151.1"/>
</dbReference>
<dbReference type="KEGG" id="tbk:HF295_01180"/>
<name>A0A7L6N3B1_9MOLU</name>
<organism evidence="2 3">
    <name type="scientific">Hujiaoplasma nucleasis</name>
    <dbReference type="NCBI Taxonomy" id="2725268"/>
    <lineage>
        <taxon>Bacteria</taxon>
        <taxon>Bacillati</taxon>
        <taxon>Mycoplasmatota</taxon>
        <taxon>Mollicutes</taxon>
        <taxon>Candidatus Izemoplasmatales</taxon>
        <taxon>Hujiaoplasmataceae</taxon>
        <taxon>Hujiaoplasma</taxon>
    </lineage>
</organism>
<dbReference type="InterPro" id="IPR025736">
    <property type="entry name" value="PucR_C-HTH_dom"/>
</dbReference>
<evidence type="ECO:0000313" key="2">
    <source>
        <dbReference type="EMBL" id="QLY39545.1"/>
    </source>
</evidence>
<accession>A0A7L6N3B1</accession>
<dbReference type="Proteomes" id="UP000512167">
    <property type="component" value="Chromosome"/>
</dbReference>
<dbReference type="Pfam" id="PF13556">
    <property type="entry name" value="HTH_30"/>
    <property type="match status" value="1"/>
</dbReference>
<protein>
    <recommendedName>
        <fullName evidence="1">PucR C-terminal helix-turn-helix domain-containing protein</fullName>
    </recommendedName>
</protein>
<evidence type="ECO:0000259" key="1">
    <source>
        <dbReference type="Pfam" id="PF13556"/>
    </source>
</evidence>
<evidence type="ECO:0000313" key="3">
    <source>
        <dbReference type="Proteomes" id="UP000512167"/>
    </source>
</evidence>
<feature type="domain" description="PucR C-terminal helix-turn-helix" evidence="1">
    <location>
        <begin position="130"/>
        <end position="175"/>
    </location>
</feature>
<dbReference type="Gene3D" id="1.10.10.2840">
    <property type="entry name" value="PucR C-terminal helix-turn-helix domain"/>
    <property type="match status" value="1"/>
</dbReference>
<keyword evidence="3" id="KW-1185">Reference proteome</keyword>
<reference evidence="2 3" key="1">
    <citation type="submission" date="2020-04" db="EMBL/GenBank/DDBJ databases">
        <authorList>
            <person name="Zheng R.K."/>
            <person name="Sun C.M."/>
        </authorList>
    </citation>
    <scope>NUCLEOTIDE SEQUENCE [LARGE SCALE GENOMIC DNA]</scope>
    <source>
        <strain evidence="3">zrk29</strain>
    </source>
</reference>
<dbReference type="AlphaFoldDB" id="A0A7L6N3B1"/>